<dbReference type="Gene3D" id="3.30.565.10">
    <property type="entry name" value="Histidine kinase-like ATPase, C-terminal domain"/>
    <property type="match status" value="1"/>
</dbReference>
<dbReference type="InterPro" id="IPR004358">
    <property type="entry name" value="Sig_transdc_His_kin-like_C"/>
</dbReference>
<dbReference type="InterPro" id="IPR003661">
    <property type="entry name" value="HisK_dim/P_dom"/>
</dbReference>
<dbReference type="PANTHER" id="PTHR43047:SF72">
    <property type="entry name" value="OSMOSENSING HISTIDINE PROTEIN KINASE SLN1"/>
    <property type="match status" value="1"/>
</dbReference>
<evidence type="ECO:0000259" key="9">
    <source>
        <dbReference type="PROSITE" id="PS50109"/>
    </source>
</evidence>
<keyword evidence="3" id="KW-0597">Phosphoprotein</keyword>
<dbReference type="InterPro" id="IPR003594">
    <property type="entry name" value="HATPase_dom"/>
</dbReference>
<keyword evidence="8" id="KW-1133">Transmembrane helix</keyword>
<dbReference type="PANTHER" id="PTHR43047">
    <property type="entry name" value="TWO-COMPONENT HISTIDINE PROTEIN KINASE"/>
    <property type="match status" value="1"/>
</dbReference>
<dbReference type="CDD" id="cd00082">
    <property type="entry name" value="HisKA"/>
    <property type="match status" value="1"/>
</dbReference>
<evidence type="ECO:0000256" key="7">
    <source>
        <dbReference type="SAM" id="Coils"/>
    </source>
</evidence>
<evidence type="ECO:0000313" key="10">
    <source>
        <dbReference type="EMBL" id="MBR8536336.1"/>
    </source>
</evidence>
<dbReference type="EC" id="2.7.13.3" evidence="2"/>
<dbReference type="SMART" id="SM00387">
    <property type="entry name" value="HATPase_c"/>
    <property type="match status" value="1"/>
</dbReference>
<dbReference type="Gene3D" id="1.10.287.130">
    <property type="match status" value="1"/>
</dbReference>
<evidence type="ECO:0000256" key="6">
    <source>
        <dbReference type="PROSITE-ProRule" id="PRU00339"/>
    </source>
</evidence>
<dbReference type="RefSeq" id="WP_212191368.1">
    <property type="nucleotide sequence ID" value="NZ_JAGTAR010000018.1"/>
</dbReference>
<keyword evidence="6" id="KW-0802">TPR repeat</keyword>
<feature type="domain" description="Histidine kinase" evidence="9">
    <location>
        <begin position="449"/>
        <end position="666"/>
    </location>
</feature>
<protein>
    <recommendedName>
        <fullName evidence="2">histidine kinase</fullName>
        <ecNumber evidence="2">2.7.13.3</ecNumber>
    </recommendedName>
</protein>
<dbReference type="EMBL" id="JAGTAR010000018">
    <property type="protein sequence ID" value="MBR8536336.1"/>
    <property type="molecule type" value="Genomic_DNA"/>
</dbReference>
<dbReference type="Pfam" id="PF02518">
    <property type="entry name" value="HATPase_c"/>
    <property type="match status" value="1"/>
</dbReference>
<feature type="repeat" description="TPR" evidence="6">
    <location>
        <begin position="231"/>
        <end position="264"/>
    </location>
</feature>
<comment type="caution">
    <text evidence="10">The sequence shown here is derived from an EMBL/GenBank/DDBJ whole genome shotgun (WGS) entry which is preliminary data.</text>
</comment>
<dbReference type="PROSITE" id="PS50109">
    <property type="entry name" value="HIS_KIN"/>
    <property type="match status" value="1"/>
</dbReference>
<evidence type="ECO:0000256" key="3">
    <source>
        <dbReference type="ARBA" id="ARBA00022553"/>
    </source>
</evidence>
<organism evidence="10 11">
    <name type="scientific">Carboxylicivirga sediminis</name>
    <dbReference type="NCBI Taxonomy" id="2006564"/>
    <lineage>
        <taxon>Bacteria</taxon>
        <taxon>Pseudomonadati</taxon>
        <taxon>Bacteroidota</taxon>
        <taxon>Bacteroidia</taxon>
        <taxon>Marinilabiliales</taxon>
        <taxon>Marinilabiliaceae</taxon>
        <taxon>Carboxylicivirga</taxon>
    </lineage>
</organism>
<dbReference type="SMART" id="SM00028">
    <property type="entry name" value="TPR"/>
    <property type="match status" value="3"/>
</dbReference>
<evidence type="ECO:0000256" key="8">
    <source>
        <dbReference type="SAM" id="Phobius"/>
    </source>
</evidence>
<reference evidence="10" key="2">
    <citation type="submission" date="2021-04" db="EMBL/GenBank/DDBJ databases">
        <authorList>
            <person name="Zhang T."/>
            <person name="Zhang Y."/>
            <person name="Lu D."/>
            <person name="Zuo D."/>
            <person name="Du Z."/>
        </authorList>
    </citation>
    <scope>NUCLEOTIDE SEQUENCE</scope>
    <source>
        <strain evidence="10">JR1</strain>
    </source>
</reference>
<evidence type="ECO:0000256" key="2">
    <source>
        <dbReference type="ARBA" id="ARBA00012438"/>
    </source>
</evidence>
<dbReference type="InterPro" id="IPR019734">
    <property type="entry name" value="TPR_rpt"/>
</dbReference>
<comment type="catalytic activity">
    <reaction evidence="1">
        <text>ATP + protein L-histidine = ADP + protein N-phospho-L-histidine.</text>
        <dbReference type="EC" id="2.7.13.3"/>
    </reaction>
</comment>
<dbReference type="InterPro" id="IPR005467">
    <property type="entry name" value="His_kinase_dom"/>
</dbReference>
<dbReference type="AlphaFoldDB" id="A0A941F3Y0"/>
<keyword evidence="7" id="KW-0175">Coiled coil</keyword>
<dbReference type="InterPro" id="IPR011990">
    <property type="entry name" value="TPR-like_helical_dom_sf"/>
</dbReference>
<dbReference type="PROSITE" id="PS50005">
    <property type="entry name" value="TPR"/>
    <property type="match status" value="1"/>
</dbReference>
<dbReference type="SMART" id="SM00388">
    <property type="entry name" value="HisKA"/>
    <property type="match status" value="1"/>
</dbReference>
<dbReference type="SUPFAM" id="SSF55874">
    <property type="entry name" value="ATPase domain of HSP90 chaperone/DNA topoisomerase II/histidine kinase"/>
    <property type="match status" value="1"/>
</dbReference>
<reference evidence="10" key="1">
    <citation type="journal article" date="2018" name="Int. J. Syst. Evol. Microbiol.">
        <title>Carboxylicivirga sediminis sp. nov., isolated from coastal sediment.</title>
        <authorList>
            <person name="Wang F.Q."/>
            <person name="Ren L.H."/>
            <person name="Zou R.J."/>
            <person name="Sun Y.Z."/>
            <person name="Liu X.J."/>
            <person name="Jiang F."/>
            <person name="Liu L.J."/>
        </authorList>
    </citation>
    <scope>NUCLEOTIDE SEQUENCE</scope>
    <source>
        <strain evidence="10">JR1</strain>
    </source>
</reference>
<dbReference type="Pfam" id="PF13424">
    <property type="entry name" value="TPR_12"/>
    <property type="match status" value="1"/>
</dbReference>
<gene>
    <name evidence="10" type="ORF">KDU71_12260</name>
</gene>
<name>A0A941F3Y0_9BACT</name>
<dbReference type="GO" id="GO:0009927">
    <property type="term" value="F:histidine phosphotransfer kinase activity"/>
    <property type="evidence" value="ECO:0007669"/>
    <property type="project" value="TreeGrafter"/>
</dbReference>
<feature type="transmembrane region" description="Helical" evidence="8">
    <location>
        <begin position="389"/>
        <end position="407"/>
    </location>
</feature>
<dbReference type="InterPro" id="IPR036097">
    <property type="entry name" value="HisK_dim/P_sf"/>
</dbReference>
<keyword evidence="4" id="KW-0808">Transferase</keyword>
<evidence type="ECO:0000256" key="1">
    <source>
        <dbReference type="ARBA" id="ARBA00000085"/>
    </source>
</evidence>
<dbReference type="PRINTS" id="PR00344">
    <property type="entry name" value="BCTRLSENSOR"/>
</dbReference>
<dbReference type="Gene3D" id="1.25.40.10">
    <property type="entry name" value="Tetratricopeptide repeat domain"/>
    <property type="match status" value="2"/>
</dbReference>
<feature type="coiled-coil region" evidence="7">
    <location>
        <begin position="415"/>
        <end position="442"/>
    </location>
</feature>
<keyword evidence="8" id="KW-0472">Membrane</keyword>
<accession>A0A941F3Y0</accession>
<sequence length="681" mass="77679">MASKYGYLLLILTFWYIVPVSHATEQDSLSTLYLQAKQEAELFVKSFGKNVTFKHQLDSLEAKVQSADGTRNGAYYIQFAKKYIKHTEVIDSILLMAEKHLRASNCQRGLGEALFYKGVRALDTQKVEEALGIFNEAAHIFKLANSPEGEVYCITRVANYHSKSRNYQLAEKYYKELLKRTEELGDVNLSEMAYLNVANFYNQQGKTDEAISYYSLLEKSLEKSNNKKRYKPLYNNLGVIYIYKKDWAKAKEYLHKSIAIKQEEGDSLGIFSSYQNLFRISVQTRQLDEATHYSSLMLDLAQKLNVPPNQMLAFNYNNTQYLILAGEPEKALNQFDEYVAVKDSINKAAFSDKLLQIEQGYEIEKRDQAIALLQQKDELQQEKLGNLKVVIAIVASFVIILLFNGFYMKRQWMKLNEADKRLKEKQQQILTINKRLESLNNSKDRILSVIGHDLRGPVGGLKELVELYMELPELEPQDITNLLNTARESSSSAYYLLENLLTWANSQRGEITYKPLLTPVLPVITKTIELLDQSINSKGIRFDINIESSLSLKIDINMFRTIIRNLVSNSIKHSPTNSLIEINTEVLKNGVQFSIIDQGHGMTASEVQQLFTKKEAYYISSDVSAKGTGLGLILCKEFVERHGGSIWVQSEEGIGTRVHFVIPAGQVTYNPKVSKEIYYSD</sequence>
<dbReference type="SUPFAM" id="SSF48452">
    <property type="entry name" value="TPR-like"/>
    <property type="match status" value="1"/>
</dbReference>
<keyword evidence="5" id="KW-0418">Kinase</keyword>
<dbReference type="CDD" id="cd00075">
    <property type="entry name" value="HATPase"/>
    <property type="match status" value="1"/>
</dbReference>
<dbReference type="GO" id="GO:0000155">
    <property type="term" value="F:phosphorelay sensor kinase activity"/>
    <property type="evidence" value="ECO:0007669"/>
    <property type="project" value="InterPro"/>
</dbReference>
<keyword evidence="11" id="KW-1185">Reference proteome</keyword>
<keyword evidence="8" id="KW-0812">Transmembrane</keyword>
<proteinExistence type="predicted"/>
<dbReference type="GO" id="GO:0005886">
    <property type="term" value="C:plasma membrane"/>
    <property type="evidence" value="ECO:0007669"/>
    <property type="project" value="TreeGrafter"/>
</dbReference>
<dbReference type="SUPFAM" id="SSF47384">
    <property type="entry name" value="Homodimeric domain of signal transducing histidine kinase"/>
    <property type="match status" value="1"/>
</dbReference>
<evidence type="ECO:0000256" key="5">
    <source>
        <dbReference type="ARBA" id="ARBA00022777"/>
    </source>
</evidence>
<evidence type="ECO:0000313" key="11">
    <source>
        <dbReference type="Proteomes" id="UP000679220"/>
    </source>
</evidence>
<dbReference type="InterPro" id="IPR036890">
    <property type="entry name" value="HATPase_C_sf"/>
</dbReference>
<evidence type="ECO:0000256" key="4">
    <source>
        <dbReference type="ARBA" id="ARBA00022679"/>
    </source>
</evidence>
<dbReference type="Proteomes" id="UP000679220">
    <property type="component" value="Unassembled WGS sequence"/>
</dbReference>